<proteinExistence type="predicted"/>
<keyword evidence="4" id="KW-1185">Reference proteome</keyword>
<name>U6B762_9HYPH</name>
<dbReference type="RefSeq" id="WP_007556699.1">
    <property type="nucleotide sequence ID" value="NC_022793.1"/>
</dbReference>
<dbReference type="PATRIC" id="fig|1261131.3.peg.208"/>
<feature type="compositionally biased region" description="Polar residues" evidence="1">
    <location>
        <begin position="51"/>
        <end position="64"/>
    </location>
</feature>
<reference evidence="3 4" key="1">
    <citation type="journal article" date="2014" name="Mol. Plant Microbe Interact.">
        <title>The complete genome sequence of Candidatus Liberibacter americanus, associated with citrus Huanglongbing.</title>
        <authorList>
            <person name="Wulff N.A."/>
            <person name="Zhang S."/>
            <person name="Setubal J.C."/>
            <person name="Almeida N.F."/>
            <person name="Martins E.C."/>
            <person name="Harakava R."/>
            <person name="Kumar D."/>
            <person name="Rangel L.T."/>
            <person name="Foissac X."/>
            <person name="Bove J."/>
            <person name="Gabriel D.W."/>
        </authorList>
    </citation>
    <scope>NUCLEOTIDE SEQUENCE [LARGE SCALE GENOMIC DNA]</scope>
    <source>
        <strain evidence="3 4">Sao Paulo</strain>
    </source>
</reference>
<dbReference type="eggNOG" id="COG4964">
    <property type="taxonomic scope" value="Bacteria"/>
</dbReference>
<sequence>MKNRPITIVLSTFMVAYINTGLLNSNHIYANSNSKEDAIKPKINTEDVNKSKLNTQNLNHSNKASAKKGHDNSRIKGHNSRIKGRPNININNAKKIDLDETIKEEKYLELEMGKSTILQFTEIPKQVIIGDATIANPLPLENEKRLILTPLRSGSTNLVVFSKDGNILFDKTLITFINEKHVVTIYEPDKIKKLSCFPKCDLKKYNDYKGDNQQSYSNS</sequence>
<dbReference type="STRING" id="1261131.lam_219"/>
<evidence type="ECO:0000256" key="1">
    <source>
        <dbReference type="SAM" id="MobiDB-lite"/>
    </source>
</evidence>
<evidence type="ECO:0000259" key="2">
    <source>
        <dbReference type="Pfam" id="PF13629"/>
    </source>
</evidence>
<dbReference type="AlphaFoldDB" id="U6B762"/>
<feature type="compositionally biased region" description="Basic residues" evidence="1">
    <location>
        <begin position="75"/>
        <end position="84"/>
    </location>
</feature>
<feature type="region of interest" description="Disordered" evidence="1">
    <location>
        <begin position="50"/>
        <end position="86"/>
    </location>
</feature>
<dbReference type="Proteomes" id="UP000017862">
    <property type="component" value="Chromosome"/>
</dbReference>
<gene>
    <name evidence="3" type="ORF">lam_219</name>
</gene>
<dbReference type="HOGENOM" id="CLU_1259521_0_0_5"/>
<dbReference type="Pfam" id="PF13629">
    <property type="entry name" value="T2SS-T3SS_pil_N"/>
    <property type="match status" value="1"/>
</dbReference>
<evidence type="ECO:0000313" key="4">
    <source>
        <dbReference type="Proteomes" id="UP000017862"/>
    </source>
</evidence>
<accession>U6B762</accession>
<dbReference type="KEGG" id="lar:lam_219"/>
<dbReference type="EMBL" id="CP006604">
    <property type="protein sequence ID" value="AHA27592.1"/>
    <property type="molecule type" value="Genomic_DNA"/>
</dbReference>
<organism evidence="3 4">
    <name type="scientific">Candidatus Liberibacter americanus str. Sao Paulo</name>
    <dbReference type="NCBI Taxonomy" id="1261131"/>
    <lineage>
        <taxon>Bacteria</taxon>
        <taxon>Pseudomonadati</taxon>
        <taxon>Pseudomonadota</taxon>
        <taxon>Alphaproteobacteria</taxon>
        <taxon>Hyphomicrobiales</taxon>
        <taxon>Rhizobiaceae</taxon>
        <taxon>Liberibacter</taxon>
    </lineage>
</organism>
<dbReference type="InterPro" id="IPR032789">
    <property type="entry name" value="T2SS-T3SS_pil_N"/>
</dbReference>
<evidence type="ECO:0000313" key="3">
    <source>
        <dbReference type="EMBL" id="AHA27592.1"/>
    </source>
</evidence>
<protein>
    <recommendedName>
        <fullName evidence="2">Pilus formation protein N-terminal domain-containing protein</fullName>
    </recommendedName>
</protein>
<feature type="domain" description="Pilus formation protein N-terminal" evidence="2">
    <location>
        <begin position="106"/>
        <end position="169"/>
    </location>
</feature>